<accession>A0A3Q8CY18</accession>
<proteinExistence type="predicted"/>
<keyword evidence="1" id="KW-0472">Membrane</keyword>
<dbReference type="RefSeq" id="WP_141054685.1">
    <property type="nucleotide sequence ID" value="NZ_CP018176.1"/>
</dbReference>
<organism evidence="2 3">
    <name type="scientific">Liquorilactobacillus hordei</name>
    <dbReference type="NCBI Taxonomy" id="468911"/>
    <lineage>
        <taxon>Bacteria</taxon>
        <taxon>Bacillati</taxon>
        <taxon>Bacillota</taxon>
        <taxon>Bacilli</taxon>
        <taxon>Lactobacillales</taxon>
        <taxon>Lactobacillaceae</taxon>
        <taxon>Liquorilactobacillus</taxon>
    </lineage>
</organism>
<gene>
    <name evidence="2" type="ORF">BSQ49_09835</name>
</gene>
<protein>
    <submittedName>
        <fullName evidence="2">Uncharacterized protein</fullName>
    </submittedName>
</protein>
<feature type="transmembrane region" description="Helical" evidence="1">
    <location>
        <begin position="119"/>
        <end position="138"/>
    </location>
</feature>
<dbReference type="Proteomes" id="UP000314960">
    <property type="component" value="Chromosome"/>
</dbReference>
<evidence type="ECO:0000313" key="3">
    <source>
        <dbReference type="Proteomes" id="UP000314960"/>
    </source>
</evidence>
<feature type="transmembrane region" description="Helical" evidence="1">
    <location>
        <begin position="57"/>
        <end position="74"/>
    </location>
</feature>
<dbReference type="KEGG" id="lhw:BSQ49_09835"/>
<dbReference type="PROSITE" id="PS51257">
    <property type="entry name" value="PROKAR_LIPOPROTEIN"/>
    <property type="match status" value="1"/>
</dbReference>
<feature type="transmembrane region" description="Helical" evidence="1">
    <location>
        <begin position="6"/>
        <end position="25"/>
    </location>
</feature>
<name>A0A3Q8CY18_9LACO</name>
<keyword evidence="1" id="KW-1133">Transmembrane helix</keyword>
<reference evidence="2 3" key="1">
    <citation type="submission" date="2016-11" db="EMBL/GenBank/DDBJ databases">
        <title>Interaction between Lactobacillus species and yeast in water kefir.</title>
        <authorList>
            <person name="Behr J."/>
            <person name="Xu D."/>
            <person name="Vogel R.F."/>
        </authorList>
    </citation>
    <scope>NUCLEOTIDE SEQUENCE [LARGE SCALE GENOMIC DNA]</scope>
    <source>
        <strain evidence="2 3">TMW 1.1822</strain>
    </source>
</reference>
<dbReference type="EMBL" id="CP018176">
    <property type="protein sequence ID" value="AUJ30456.1"/>
    <property type="molecule type" value="Genomic_DNA"/>
</dbReference>
<evidence type="ECO:0000313" key="2">
    <source>
        <dbReference type="EMBL" id="AUJ30456.1"/>
    </source>
</evidence>
<keyword evidence="1" id="KW-0812">Transmembrane</keyword>
<evidence type="ECO:0000256" key="1">
    <source>
        <dbReference type="SAM" id="Phobius"/>
    </source>
</evidence>
<sequence length="146" mass="16923">MDKLDIAMFTGYIVLYAGLMIWLVTGCRIKLLRRKNKITLSSFKSWNLENNKNGKRTLKIFLLVIIFIACFLTIKKNIAFLLLMIEAVLGTSLIEEKIEYEIEKSSDENYIKKIVNLRYIWRVGMLIISLGCLILMVVRTVQVLSN</sequence>
<dbReference type="AlphaFoldDB" id="A0A3Q8CY18"/>